<evidence type="ECO:0000313" key="2">
    <source>
        <dbReference type="Proteomes" id="UP000634136"/>
    </source>
</evidence>
<keyword evidence="2" id="KW-1185">Reference proteome</keyword>
<protein>
    <submittedName>
        <fullName evidence="1">Uncharacterized protein</fullName>
    </submittedName>
</protein>
<accession>A0A834VYJ6</accession>
<proteinExistence type="predicted"/>
<comment type="caution">
    <text evidence="1">The sequence shown here is derived from an EMBL/GenBank/DDBJ whole genome shotgun (WGS) entry which is preliminary data.</text>
</comment>
<dbReference type="Proteomes" id="UP000634136">
    <property type="component" value="Unassembled WGS sequence"/>
</dbReference>
<name>A0A834VYJ6_9FABA</name>
<dbReference type="AlphaFoldDB" id="A0A834VYJ6"/>
<sequence length="29" mass="3454">MRSDKRGPQKSTTSLLKLREDLLLLERRL</sequence>
<dbReference type="EMBL" id="JAAIUW010000013">
    <property type="protein sequence ID" value="KAF7802893.1"/>
    <property type="molecule type" value="Genomic_DNA"/>
</dbReference>
<gene>
    <name evidence="1" type="ORF">G2W53_042004</name>
</gene>
<evidence type="ECO:0000313" key="1">
    <source>
        <dbReference type="EMBL" id="KAF7802893.1"/>
    </source>
</evidence>
<organism evidence="1 2">
    <name type="scientific">Senna tora</name>
    <dbReference type="NCBI Taxonomy" id="362788"/>
    <lineage>
        <taxon>Eukaryota</taxon>
        <taxon>Viridiplantae</taxon>
        <taxon>Streptophyta</taxon>
        <taxon>Embryophyta</taxon>
        <taxon>Tracheophyta</taxon>
        <taxon>Spermatophyta</taxon>
        <taxon>Magnoliopsida</taxon>
        <taxon>eudicotyledons</taxon>
        <taxon>Gunneridae</taxon>
        <taxon>Pentapetalae</taxon>
        <taxon>rosids</taxon>
        <taxon>fabids</taxon>
        <taxon>Fabales</taxon>
        <taxon>Fabaceae</taxon>
        <taxon>Caesalpinioideae</taxon>
        <taxon>Cassia clade</taxon>
        <taxon>Senna</taxon>
    </lineage>
</organism>
<reference evidence="1" key="1">
    <citation type="submission" date="2020-09" db="EMBL/GenBank/DDBJ databases">
        <title>Genome-Enabled Discovery of Anthraquinone Biosynthesis in Senna tora.</title>
        <authorList>
            <person name="Kang S.-H."/>
            <person name="Pandey R.P."/>
            <person name="Lee C.-M."/>
            <person name="Sim J.-S."/>
            <person name="Jeong J.-T."/>
            <person name="Choi B.-S."/>
            <person name="Jung M."/>
            <person name="Ginzburg D."/>
            <person name="Zhao K."/>
            <person name="Won S.Y."/>
            <person name="Oh T.-J."/>
            <person name="Yu Y."/>
            <person name="Kim N.-H."/>
            <person name="Lee O.R."/>
            <person name="Lee T.-H."/>
            <person name="Bashyal P."/>
            <person name="Kim T.-S."/>
            <person name="Lee W.-H."/>
            <person name="Kawkins C."/>
            <person name="Kim C.-K."/>
            <person name="Kim J.S."/>
            <person name="Ahn B.O."/>
            <person name="Rhee S.Y."/>
            <person name="Sohng J.K."/>
        </authorList>
    </citation>
    <scope>NUCLEOTIDE SEQUENCE</scope>
    <source>
        <tissue evidence="1">Leaf</tissue>
    </source>
</reference>